<proteinExistence type="predicted"/>
<dbReference type="Pfam" id="PF00849">
    <property type="entry name" value="PseudoU_synth_2"/>
    <property type="match status" value="1"/>
</dbReference>
<evidence type="ECO:0000259" key="1">
    <source>
        <dbReference type="Pfam" id="PF00849"/>
    </source>
</evidence>
<dbReference type="InterPro" id="IPR020103">
    <property type="entry name" value="PsdUridine_synth_cat_dom_sf"/>
</dbReference>
<dbReference type="InterPro" id="IPR050188">
    <property type="entry name" value="RluA_PseudoU_synthase"/>
</dbReference>
<comment type="caution">
    <text evidence="2">The sequence shown here is derived from an EMBL/GenBank/DDBJ whole genome shotgun (WGS) entry which is preliminary data.</text>
</comment>
<organism evidence="2 3">
    <name type="scientific">Alcaligenes endophyticus</name>
    <dbReference type="NCBI Taxonomy" id="1929088"/>
    <lineage>
        <taxon>Bacteria</taxon>
        <taxon>Pseudomonadati</taxon>
        <taxon>Pseudomonadota</taxon>
        <taxon>Betaproteobacteria</taxon>
        <taxon>Burkholderiales</taxon>
        <taxon>Alcaligenaceae</taxon>
        <taxon>Alcaligenes</taxon>
    </lineage>
</organism>
<dbReference type="RefSeq" id="WP_266124616.1">
    <property type="nucleotide sequence ID" value="NZ_JAJHNU010000001.1"/>
</dbReference>
<accession>A0ABT8EEI3</accession>
<dbReference type="EMBL" id="JAJHNU010000001">
    <property type="protein sequence ID" value="MDN4119699.1"/>
    <property type="molecule type" value="Genomic_DNA"/>
</dbReference>
<sequence length="311" mass="35394">MTSKKPVAPLASRNGVAPSRVWCPPGPWSLLIEFLLERFPHVPRADLERRLGCGDIVAEDGQTLHLHSVYQPQRWLWYFREVAAEVAVPFELTILHEDHALIAVDKPHFLATTPGGQYLYETALTRVRQFFDDVQIAPLHRLDRETAGVLLFSRSIPYRGVYQQLFQQGAIYKCYEAIAPVTSTLALPFTQTSRIEPVPNKFVMQQVAGLPNSCTHIRLRQQWQDEQGQCWGHYALEPETGRKHQLRIHLSSLGIPIVNDKFYPVLQAPVAADDFSAPLQLLARRIAFTDPITGQRRQFDSQRRLACLPLT</sequence>
<dbReference type="PANTHER" id="PTHR21600:SF84">
    <property type="entry name" value="PSEUDOURIDINE SYNTHASE RSUA_RLUA-LIKE DOMAIN-CONTAINING PROTEIN"/>
    <property type="match status" value="1"/>
</dbReference>
<keyword evidence="3" id="KW-1185">Reference proteome</keyword>
<evidence type="ECO:0000313" key="2">
    <source>
        <dbReference type="EMBL" id="MDN4119699.1"/>
    </source>
</evidence>
<dbReference type="PROSITE" id="PS01129">
    <property type="entry name" value="PSI_RLU"/>
    <property type="match status" value="1"/>
</dbReference>
<name>A0ABT8EEI3_9BURK</name>
<feature type="domain" description="Pseudouridine synthase RsuA/RluA-like" evidence="1">
    <location>
        <begin position="101"/>
        <end position="252"/>
    </location>
</feature>
<dbReference type="InterPro" id="IPR006145">
    <property type="entry name" value="PsdUridine_synth_RsuA/RluA"/>
</dbReference>
<dbReference type="Gene3D" id="3.30.2350.10">
    <property type="entry name" value="Pseudouridine synthase"/>
    <property type="match status" value="1"/>
</dbReference>
<evidence type="ECO:0000313" key="3">
    <source>
        <dbReference type="Proteomes" id="UP001168613"/>
    </source>
</evidence>
<reference evidence="2" key="1">
    <citation type="submission" date="2021-11" db="EMBL/GenBank/DDBJ databases">
        <title>Draft genome sequence of Alcaligenes endophyticus type strain CCUG 75668T.</title>
        <authorList>
            <person name="Salva-Serra F."/>
            <person name="Duran R.E."/>
            <person name="Seeger M."/>
            <person name="Moore E.R.B."/>
            <person name="Jaen-Luchoro D."/>
        </authorList>
    </citation>
    <scope>NUCLEOTIDE SEQUENCE</scope>
    <source>
        <strain evidence="2">CCUG 75668</strain>
    </source>
</reference>
<dbReference type="PANTHER" id="PTHR21600">
    <property type="entry name" value="MITOCHONDRIAL RNA PSEUDOURIDINE SYNTHASE"/>
    <property type="match status" value="1"/>
</dbReference>
<dbReference type="InterPro" id="IPR006224">
    <property type="entry name" value="PsdUridine_synth_RluA-like_CS"/>
</dbReference>
<dbReference type="SUPFAM" id="SSF55120">
    <property type="entry name" value="Pseudouridine synthase"/>
    <property type="match status" value="1"/>
</dbReference>
<protein>
    <submittedName>
        <fullName evidence="2">Pseudouridine synthase</fullName>
    </submittedName>
</protein>
<dbReference type="Proteomes" id="UP001168613">
    <property type="component" value="Unassembled WGS sequence"/>
</dbReference>
<gene>
    <name evidence="2" type="ORF">LMS43_00200</name>
</gene>